<dbReference type="GO" id="GO:0005886">
    <property type="term" value="C:plasma membrane"/>
    <property type="evidence" value="ECO:0007669"/>
    <property type="project" value="UniProtKB-SubCell"/>
</dbReference>
<dbReference type="OrthoDB" id="9805682at2"/>
<keyword evidence="6" id="KW-0997">Cell inner membrane</keyword>
<dbReference type="PRINTS" id="PR00812">
    <property type="entry name" value="BCTERIALGSPF"/>
</dbReference>
<evidence type="ECO:0000256" key="12">
    <source>
        <dbReference type="ARBA" id="ARBA00023136"/>
    </source>
</evidence>
<evidence type="ECO:0000256" key="3">
    <source>
        <dbReference type="ARBA" id="ARBA00005745"/>
    </source>
</evidence>
<feature type="transmembrane region" description="Helical" evidence="15">
    <location>
        <begin position="377"/>
        <end position="400"/>
    </location>
</feature>
<dbReference type="RefSeq" id="WP_007471114.1">
    <property type="nucleotide sequence ID" value="NZ_AMZO01000045.1"/>
</dbReference>
<keyword evidence="4 14" id="KW-0813">Transport</keyword>
<dbReference type="EMBL" id="AMZO01000045">
    <property type="protein sequence ID" value="ELR63277.1"/>
    <property type="molecule type" value="Genomic_DNA"/>
</dbReference>
<dbReference type="PANTHER" id="PTHR30012:SF0">
    <property type="entry name" value="TYPE II SECRETION SYSTEM PROTEIN F-RELATED"/>
    <property type="match status" value="1"/>
</dbReference>
<dbReference type="GO" id="GO:0015627">
    <property type="term" value="C:type II protein secretion system complex"/>
    <property type="evidence" value="ECO:0007669"/>
    <property type="project" value="InterPro"/>
</dbReference>
<accession>L8J765</accession>
<gene>
    <name evidence="17" type="ORF">C942_03974</name>
</gene>
<evidence type="ECO:0000256" key="11">
    <source>
        <dbReference type="ARBA" id="ARBA00022989"/>
    </source>
</evidence>
<keyword evidence="7 14" id="KW-0812">Transmembrane</keyword>
<dbReference type="GO" id="GO:0015628">
    <property type="term" value="P:protein secretion by the type II secretion system"/>
    <property type="evidence" value="ECO:0007669"/>
    <property type="project" value="InterPro"/>
</dbReference>
<dbReference type="InterPro" id="IPR042094">
    <property type="entry name" value="T2SS_GspF_sf"/>
</dbReference>
<organism evidence="17 18">
    <name type="scientific">Photobacterium marinum</name>
    <dbReference type="NCBI Taxonomy" id="1056511"/>
    <lineage>
        <taxon>Bacteria</taxon>
        <taxon>Pseudomonadati</taxon>
        <taxon>Pseudomonadota</taxon>
        <taxon>Gammaproteobacteria</taxon>
        <taxon>Vibrionales</taxon>
        <taxon>Vibrionaceae</taxon>
        <taxon>Photobacterium</taxon>
    </lineage>
</organism>
<dbReference type="AlphaFoldDB" id="L8J765"/>
<evidence type="ECO:0000256" key="7">
    <source>
        <dbReference type="ARBA" id="ARBA00022692"/>
    </source>
</evidence>
<comment type="function">
    <text evidence="1">Component of the type II secretion system inner membrane complex required for the energy-dependent secretion of extracellular factors such as proteases and toxins from the periplasm.</text>
</comment>
<keyword evidence="5" id="KW-1003">Cell membrane</keyword>
<dbReference type="InterPro" id="IPR011850">
    <property type="entry name" value="T2SS_GspF"/>
</dbReference>
<dbReference type="Pfam" id="PF00482">
    <property type="entry name" value="T2SSF"/>
    <property type="match status" value="2"/>
</dbReference>
<reference evidence="17 18" key="1">
    <citation type="submission" date="2012-12" db="EMBL/GenBank/DDBJ databases">
        <title>Genome Assembly of Photobacterium sp. AK15.</title>
        <authorList>
            <person name="Khatri I."/>
            <person name="Vaidya B."/>
            <person name="Srinivas T.N.R."/>
            <person name="Subramanian S."/>
            <person name="Pinnaka A."/>
        </authorList>
    </citation>
    <scope>NUCLEOTIDE SEQUENCE [LARGE SCALE GENOMIC DNA]</scope>
    <source>
        <strain evidence="17 18">AK15</strain>
    </source>
</reference>
<comment type="caution">
    <text evidence="17">The sequence shown here is derived from an EMBL/GenBank/DDBJ whole genome shotgun (WGS) entry which is preliminary data.</text>
</comment>
<evidence type="ECO:0000256" key="9">
    <source>
        <dbReference type="ARBA" id="ARBA00022837"/>
    </source>
</evidence>
<evidence type="ECO:0000256" key="8">
    <source>
        <dbReference type="ARBA" id="ARBA00022723"/>
    </source>
</evidence>
<evidence type="ECO:0000256" key="1">
    <source>
        <dbReference type="ARBA" id="ARBA00002684"/>
    </source>
</evidence>
<name>L8J765_9GAMM</name>
<dbReference type="NCBIfam" id="TIGR02120">
    <property type="entry name" value="GspF"/>
    <property type="match status" value="1"/>
</dbReference>
<sequence>MAAFEYKALDAKGRQKKGVLEGDNARQVRQQLREQGMIPVEVVQTREREQKRASAGFSLRRGISTTELSLITRQLATLVQASMPLEECLKAVAEQCEKPRLKQMLLAVRSRVVEGYTLSDSMAEYPHIFDQLFRAMVAAGEKSGHLDTVLNRLADYTENRQQMRSKLQQAMIYPTMLTLVAVGVVSFLLATVVPKIVDQFVQMGQQLPTITEVLLVASDFVQNWGLAVVLAIAVLILLLKAALRKPDFRMRWDRWVMGLPVIGKVARGLSTSRFARTLSICTSSAIPLLEGMKVASDVMTNTWVNKQVLEAADKVREGASLRVSLEQTKLFPPMMLHMIASGERSGELEQMLTRAADNQDRDFESLVNMALGIFEPLLIVAMAGIVMFIVVATLMPIIALNNMVGM</sequence>
<evidence type="ECO:0000256" key="6">
    <source>
        <dbReference type="ARBA" id="ARBA00022519"/>
    </source>
</evidence>
<feature type="domain" description="Type II secretion system protein GspF" evidence="16">
    <location>
        <begin position="72"/>
        <end position="194"/>
    </location>
</feature>
<dbReference type="Proteomes" id="UP000011134">
    <property type="component" value="Unassembled WGS sequence"/>
</dbReference>
<evidence type="ECO:0000256" key="5">
    <source>
        <dbReference type="ARBA" id="ARBA00022475"/>
    </source>
</evidence>
<keyword evidence="12 15" id="KW-0472">Membrane</keyword>
<evidence type="ECO:0000313" key="18">
    <source>
        <dbReference type="Proteomes" id="UP000011134"/>
    </source>
</evidence>
<dbReference type="GO" id="GO:0046872">
    <property type="term" value="F:metal ion binding"/>
    <property type="evidence" value="ECO:0007669"/>
    <property type="project" value="UniProtKB-KW"/>
</dbReference>
<evidence type="ECO:0000313" key="17">
    <source>
        <dbReference type="EMBL" id="ELR63277.1"/>
    </source>
</evidence>
<protein>
    <recommendedName>
        <fullName evidence="13">General secretion pathway protein F</fullName>
    </recommendedName>
</protein>
<evidence type="ECO:0000256" key="14">
    <source>
        <dbReference type="RuleBase" id="RU003923"/>
    </source>
</evidence>
<keyword evidence="8" id="KW-0479">Metal-binding</keyword>
<dbReference type="InterPro" id="IPR001992">
    <property type="entry name" value="T2SS_GspF/T4SS_PilC_CS"/>
</dbReference>
<evidence type="ECO:0000256" key="2">
    <source>
        <dbReference type="ARBA" id="ARBA00004429"/>
    </source>
</evidence>
<evidence type="ECO:0000256" key="10">
    <source>
        <dbReference type="ARBA" id="ARBA00022927"/>
    </source>
</evidence>
<comment type="subcellular location">
    <subcellularLocation>
        <location evidence="2 14">Cell inner membrane</location>
        <topology evidence="2 14">Multi-pass membrane protein</topology>
    </subcellularLocation>
</comment>
<keyword evidence="9" id="KW-0106">Calcium</keyword>
<evidence type="ECO:0000259" key="16">
    <source>
        <dbReference type="Pfam" id="PF00482"/>
    </source>
</evidence>
<dbReference type="PANTHER" id="PTHR30012">
    <property type="entry name" value="GENERAL SECRETION PATHWAY PROTEIN"/>
    <property type="match status" value="1"/>
</dbReference>
<dbReference type="InterPro" id="IPR003004">
    <property type="entry name" value="GspF/PilC"/>
</dbReference>
<feature type="transmembrane region" description="Helical" evidence="15">
    <location>
        <begin position="224"/>
        <end position="243"/>
    </location>
</feature>
<dbReference type="PATRIC" id="fig|1056511.3.peg.4787"/>
<feature type="transmembrane region" description="Helical" evidence="15">
    <location>
        <begin position="170"/>
        <end position="193"/>
    </location>
</feature>
<evidence type="ECO:0000256" key="4">
    <source>
        <dbReference type="ARBA" id="ARBA00022448"/>
    </source>
</evidence>
<comment type="similarity">
    <text evidence="3 14">Belongs to the GSP F family.</text>
</comment>
<proteinExistence type="inferred from homology"/>
<keyword evidence="18" id="KW-1185">Reference proteome</keyword>
<evidence type="ECO:0000256" key="13">
    <source>
        <dbReference type="ARBA" id="ARBA00030750"/>
    </source>
</evidence>
<evidence type="ECO:0000256" key="15">
    <source>
        <dbReference type="SAM" id="Phobius"/>
    </source>
</evidence>
<keyword evidence="11 15" id="KW-1133">Transmembrane helix</keyword>
<dbReference type="FunFam" id="1.20.81.30:FF:000001">
    <property type="entry name" value="Type II secretion system protein F"/>
    <property type="match status" value="2"/>
</dbReference>
<feature type="domain" description="Type II secretion system protein GspF" evidence="16">
    <location>
        <begin position="274"/>
        <end position="396"/>
    </location>
</feature>
<keyword evidence="10" id="KW-0653">Protein transport</keyword>
<dbReference type="PROSITE" id="PS00874">
    <property type="entry name" value="T2SP_F"/>
    <property type="match status" value="1"/>
</dbReference>
<dbReference type="InterPro" id="IPR018076">
    <property type="entry name" value="T2SS_GspF_dom"/>
</dbReference>
<dbReference type="Gene3D" id="1.20.81.30">
    <property type="entry name" value="Type II secretion system (T2SS), domain F"/>
    <property type="match status" value="2"/>
</dbReference>